<evidence type="ECO:0000256" key="1">
    <source>
        <dbReference type="SAM" id="MobiDB-lite"/>
    </source>
</evidence>
<organism evidence="2 3">
    <name type="scientific">Noviluteimonas caseinilytica</name>
    <dbReference type="NCBI Taxonomy" id="2675101"/>
    <lineage>
        <taxon>Bacteria</taxon>
        <taxon>Pseudomonadati</taxon>
        <taxon>Pseudomonadota</taxon>
        <taxon>Gammaproteobacteria</taxon>
        <taxon>Lysobacterales</taxon>
        <taxon>Lysobacteraceae</taxon>
        <taxon>Noviluteimonas</taxon>
    </lineage>
</organism>
<sequence length="227" mass="24388">MTRGKVAGTLLVVAIGVGAWMFWPARTSSPTATAPHGEAPIAAQAGAQEKPSEAGSSNTAASGSPSASAEAPHAPLPTAQAGLKPLTSEDERRLQAFVDSGAQHNADQRDYELLVVKEAPDAEWSEATERRLEDALRRHGARFTALHASAPHCTRTLCRMLATGGFNSDAPDADWQRLVYEVQRDPSVRDAFVDQHTAVGGDDKGVMFVTYLVRRDGQAQERPYLTR</sequence>
<evidence type="ECO:0000313" key="3">
    <source>
        <dbReference type="Proteomes" id="UP000681317"/>
    </source>
</evidence>
<feature type="region of interest" description="Disordered" evidence="1">
    <location>
        <begin position="29"/>
        <end position="81"/>
    </location>
</feature>
<gene>
    <name evidence="2" type="ORF">LYSCAS_26230</name>
</gene>
<evidence type="ECO:0000313" key="2">
    <source>
        <dbReference type="EMBL" id="BCT93599.1"/>
    </source>
</evidence>
<proteinExistence type="predicted"/>
<name>A0ABN6FXD0_9GAMM</name>
<feature type="compositionally biased region" description="Low complexity" evidence="1">
    <location>
        <begin position="53"/>
        <end position="73"/>
    </location>
</feature>
<protein>
    <submittedName>
        <fullName evidence="2">Uncharacterized protein</fullName>
    </submittedName>
</protein>
<accession>A0ABN6FXD0</accession>
<dbReference type="EMBL" id="AP024545">
    <property type="protein sequence ID" value="BCT93599.1"/>
    <property type="molecule type" value="Genomic_DNA"/>
</dbReference>
<reference evidence="2 3" key="1">
    <citation type="submission" date="2021-03" db="EMBL/GenBank/DDBJ databases">
        <title>Complete Genome Sequences of Two Lysobacter Strains Isolated from Sea Water (Lysobacter caseinilyticus) and Soil (Lysobacter helvus) in South Korea.</title>
        <authorList>
            <person name="Watanabe Y."/>
            <person name="Arakawa K."/>
        </authorList>
    </citation>
    <scope>NUCLEOTIDE SEQUENCE [LARGE SCALE GENOMIC DNA]</scope>
    <source>
        <strain evidence="2 3">KVB24</strain>
    </source>
</reference>
<dbReference type="Proteomes" id="UP000681317">
    <property type="component" value="Chromosome"/>
</dbReference>
<keyword evidence="3" id="KW-1185">Reference proteome</keyword>